<evidence type="ECO:0000259" key="8">
    <source>
        <dbReference type="PROSITE" id="PS50111"/>
    </source>
</evidence>
<dbReference type="STRING" id="1238182.C882_0481"/>
<keyword evidence="7" id="KW-1133">Transmembrane helix</keyword>
<dbReference type="PROSITE" id="PS50885">
    <property type="entry name" value="HAMP"/>
    <property type="match status" value="1"/>
</dbReference>
<keyword evidence="7" id="KW-0472">Membrane</keyword>
<dbReference type="Gene3D" id="1.10.287.950">
    <property type="entry name" value="Methyl-accepting chemotaxis protein"/>
    <property type="match status" value="1"/>
</dbReference>
<dbReference type="SMART" id="SM00304">
    <property type="entry name" value="HAMP"/>
    <property type="match status" value="2"/>
</dbReference>
<dbReference type="OrthoDB" id="3378718at2"/>
<dbReference type="AlphaFoldDB" id="K9GWQ5"/>
<name>K9GWQ5_9PROT</name>
<dbReference type="RefSeq" id="WP_009541139.1">
    <property type="nucleotide sequence ID" value="NZ_ANHY01000013.1"/>
</dbReference>
<dbReference type="InterPro" id="IPR003660">
    <property type="entry name" value="HAMP_dom"/>
</dbReference>
<dbReference type="Proteomes" id="UP000009881">
    <property type="component" value="Unassembled WGS sequence"/>
</dbReference>
<organism evidence="12 13">
    <name type="scientific">Caenispirillum salinarum AK4</name>
    <dbReference type="NCBI Taxonomy" id="1238182"/>
    <lineage>
        <taxon>Bacteria</taxon>
        <taxon>Pseudomonadati</taxon>
        <taxon>Pseudomonadota</taxon>
        <taxon>Alphaproteobacteria</taxon>
        <taxon>Rhodospirillales</taxon>
        <taxon>Novispirillaceae</taxon>
        <taxon>Caenispirillum</taxon>
    </lineage>
</organism>
<dbReference type="SMART" id="SM00283">
    <property type="entry name" value="MA"/>
    <property type="match status" value="1"/>
</dbReference>
<dbReference type="SUPFAM" id="SSF58104">
    <property type="entry name" value="Methyl-accepting chemotaxis protein (MCP) signaling domain"/>
    <property type="match status" value="1"/>
</dbReference>
<evidence type="ECO:0000259" key="11">
    <source>
        <dbReference type="PROSITE" id="PS51753"/>
    </source>
</evidence>
<evidence type="ECO:0000256" key="3">
    <source>
        <dbReference type="ARBA" id="ARBA00023224"/>
    </source>
</evidence>
<dbReference type="CDD" id="cd06225">
    <property type="entry name" value="HAMP"/>
    <property type="match status" value="1"/>
</dbReference>
<feature type="coiled-coil region" evidence="6">
    <location>
        <begin position="377"/>
        <end position="404"/>
    </location>
</feature>
<dbReference type="Pfam" id="PF00015">
    <property type="entry name" value="MCPsignal"/>
    <property type="match status" value="1"/>
</dbReference>
<evidence type="ECO:0000256" key="4">
    <source>
        <dbReference type="ARBA" id="ARBA00029447"/>
    </source>
</evidence>
<evidence type="ECO:0000256" key="7">
    <source>
        <dbReference type="SAM" id="Phobius"/>
    </source>
</evidence>
<comment type="similarity">
    <text evidence="4">Belongs to the methyl-accepting chemotaxis (MCP) protein family.</text>
</comment>
<keyword evidence="2" id="KW-1003">Cell membrane</keyword>
<evidence type="ECO:0000259" key="10">
    <source>
        <dbReference type="PROSITE" id="PS50885"/>
    </source>
</evidence>
<keyword evidence="3 5" id="KW-0807">Transducer</keyword>
<keyword evidence="6" id="KW-0175">Coiled coil</keyword>
<feature type="domain" description="Methyl-accepting transducer" evidence="8">
    <location>
        <begin position="434"/>
        <end position="649"/>
    </location>
</feature>
<dbReference type="EMBL" id="ANHY01000013">
    <property type="protein sequence ID" value="EKV29174.1"/>
    <property type="molecule type" value="Genomic_DNA"/>
</dbReference>
<feature type="domain" description="T-SNARE coiled-coil homology" evidence="9">
    <location>
        <begin position="579"/>
        <end position="641"/>
    </location>
</feature>
<dbReference type="GO" id="GO:0005886">
    <property type="term" value="C:plasma membrane"/>
    <property type="evidence" value="ECO:0007669"/>
    <property type="project" value="UniProtKB-SubCell"/>
</dbReference>
<dbReference type="InterPro" id="IPR004090">
    <property type="entry name" value="Chemotax_Me-accpt_rcpt"/>
</dbReference>
<dbReference type="GO" id="GO:0004888">
    <property type="term" value="F:transmembrane signaling receptor activity"/>
    <property type="evidence" value="ECO:0007669"/>
    <property type="project" value="InterPro"/>
</dbReference>
<dbReference type="PRINTS" id="PR00260">
    <property type="entry name" value="CHEMTRNSDUCR"/>
</dbReference>
<sequence length="683" mass="72474">MGLTSKARGLTRRLRLPTAGIRTKITLGFAAVLVVLVGVSGASLWSADRTGAEVDHFAEMVAAEQRASDIRQKFTAMRLEAQAFAVDGTASAANAVKGYAEELEPLLAQAVEDAHDDRLRSTAEMGSKAFDEYMSAFTSFVDVRLAWAEEVESTLLPNARTLLESISIMIDDALINGQEEVASYLRPAREHALSLRYNLARFLGEKDSQTAEEVTRNISDIVTPLRLVAYALPNAKENETYQTLMDAQKAVEESFASVQESTERLQAIQTFTLSSRARALDASVDAIQAGVREEALRIKDKTVAMTDLATTVTPIIGGAGLLIGLVLAVLIGTGLSRPIQAMTGAMTRLADGDLSVDVPARGRGDEIGRMADAVEVFKEHAEANQRMEAERAEMARKAEEERRSLMQGLADDFENTVGGIVASVSAASTQMKQTAEGMASAADDASRQANFVANASEEASSNVQTVAAASEELHASIAEIGRQVSQSSNIAHDAVREAQRTDEMVRGLAEAATKIGTVVAMITDIAEQTNLLALNATIEAARAGDAGKGFAVVAHEVKALANQTSNATGQISAQITEIQNATQDTVDAIGSISRIIGEIDSIGSTIAAAVEEQTAATQEIARNVQQAAQGTQEVSTHIAGVTKAAGETGTASTHVLDASQDLSNQADRLTHEMQQFLMQVRAS</sequence>
<evidence type="ECO:0000313" key="12">
    <source>
        <dbReference type="EMBL" id="EKV29174.1"/>
    </source>
</evidence>
<evidence type="ECO:0000256" key="2">
    <source>
        <dbReference type="ARBA" id="ARBA00022519"/>
    </source>
</evidence>
<evidence type="ECO:0000259" key="9">
    <source>
        <dbReference type="PROSITE" id="PS50192"/>
    </source>
</evidence>
<dbReference type="PROSITE" id="PS50192">
    <property type="entry name" value="T_SNARE"/>
    <property type="match status" value="1"/>
</dbReference>
<evidence type="ECO:0000256" key="5">
    <source>
        <dbReference type="PROSITE-ProRule" id="PRU00284"/>
    </source>
</evidence>
<dbReference type="PANTHER" id="PTHR32089:SF112">
    <property type="entry name" value="LYSOZYME-LIKE PROTEIN-RELATED"/>
    <property type="match status" value="1"/>
</dbReference>
<dbReference type="SMART" id="SM01358">
    <property type="entry name" value="HBM"/>
    <property type="match status" value="1"/>
</dbReference>
<accession>K9GWQ5</accession>
<keyword evidence="2" id="KW-0997">Cell inner membrane</keyword>
<keyword evidence="13" id="KW-1185">Reference proteome</keyword>
<comment type="subcellular location">
    <subcellularLocation>
        <location evidence="1">Cell inner membrane</location>
        <topology evidence="1">Multi-pass membrane protein</topology>
    </subcellularLocation>
</comment>
<dbReference type="Gene3D" id="1.10.8.500">
    <property type="entry name" value="HAMP domain in histidine kinase"/>
    <property type="match status" value="1"/>
</dbReference>
<reference evidence="12 13" key="1">
    <citation type="journal article" date="2013" name="Genome Announc.">
        <title>Draft Genome Sequence of an Alphaproteobacterium, Caenispirillum salinarum AK4(T), Isolated from a Solar Saltern.</title>
        <authorList>
            <person name="Khatri I."/>
            <person name="Singh A."/>
            <person name="Korpole S."/>
            <person name="Pinnaka A.K."/>
            <person name="Subramanian S."/>
        </authorList>
    </citation>
    <scope>NUCLEOTIDE SEQUENCE [LARGE SCALE GENOMIC DNA]</scope>
    <source>
        <strain evidence="12 13">AK4</strain>
    </source>
</reference>
<proteinExistence type="inferred from homology"/>
<dbReference type="PATRIC" id="fig|1238182.3.peg.2696"/>
<dbReference type="GO" id="GO:0006935">
    <property type="term" value="P:chemotaxis"/>
    <property type="evidence" value="ECO:0007669"/>
    <property type="project" value="InterPro"/>
</dbReference>
<dbReference type="PROSITE" id="PS51753">
    <property type="entry name" value="HBM"/>
    <property type="match status" value="1"/>
</dbReference>
<dbReference type="PROSITE" id="PS50111">
    <property type="entry name" value="CHEMOTAXIS_TRANSDUC_2"/>
    <property type="match status" value="1"/>
</dbReference>
<dbReference type="InterPro" id="IPR032255">
    <property type="entry name" value="HBM"/>
</dbReference>
<gene>
    <name evidence="12" type="ORF">C882_0481</name>
</gene>
<dbReference type="InterPro" id="IPR004089">
    <property type="entry name" value="MCPsignal_dom"/>
</dbReference>
<protein>
    <submittedName>
        <fullName evidence="12">Methyl-accepting chemotaxis sensory transducer</fullName>
    </submittedName>
</protein>
<dbReference type="PANTHER" id="PTHR32089">
    <property type="entry name" value="METHYL-ACCEPTING CHEMOTAXIS PROTEIN MCPB"/>
    <property type="match status" value="1"/>
</dbReference>
<evidence type="ECO:0000256" key="6">
    <source>
        <dbReference type="SAM" id="Coils"/>
    </source>
</evidence>
<dbReference type="InterPro" id="IPR000727">
    <property type="entry name" value="T_SNARE_dom"/>
</dbReference>
<keyword evidence="7" id="KW-0812">Transmembrane</keyword>
<dbReference type="Pfam" id="PF00672">
    <property type="entry name" value="HAMP"/>
    <property type="match status" value="1"/>
</dbReference>
<dbReference type="GO" id="GO:0007165">
    <property type="term" value="P:signal transduction"/>
    <property type="evidence" value="ECO:0007669"/>
    <property type="project" value="UniProtKB-KW"/>
</dbReference>
<evidence type="ECO:0000313" key="13">
    <source>
        <dbReference type="Proteomes" id="UP000009881"/>
    </source>
</evidence>
<evidence type="ECO:0000256" key="1">
    <source>
        <dbReference type="ARBA" id="ARBA00004429"/>
    </source>
</evidence>
<dbReference type="eggNOG" id="COG0840">
    <property type="taxonomic scope" value="Bacteria"/>
</dbReference>
<feature type="domain" description="HBM" evidence="11">
    <location>
        <begin position="59"/>
        <end position="299"/>
    </location>
</feature>
<feature type="transmembrane region" description="Helical" evidence="7">
    <location>
        <begin position="315"/>
        <end position="336"/>
    </location>
</feature>
<feature type="domain" description="HAMP" evidence="10">
    <location>
        <begin position="333"/>
        <end position="386"/>
    </location>
</feature>
<comment type="caution">
    <text evidence="12">The sequence shown here is derived from an EMBL/GenBank/DDBJ whole genome shotgun (WGS) entry which is preliminary data.</text>
</comment>